<organism evidence="9 10">
    <name type="scientific">Pedobacter steynii</name>
    <dbReference type="NCBI Taxonomy" id="430522"/>
    <lineage>
        <taxon>Bacteria</taxon>
        <taxon>Pseudomonadati</taxon>
        <taxon>Bacteroidota</taxon>
        <taxon>Sphingobacteriia</taxon>
        <taxon>Sphingobacteriales</taxon>
        <taxon>Sphingobacteriaceae</taxon>
        <taxon>Pedobacter</taxon>
    </lineage>
</organism>
<feature type="transmembrane region" description="Helical" evidence="6">
    <location>
        <begin position="437"/>
        <end position="462"/>
    </location>
</feature>
<feature type="domain" description="MacB-like periplasmic core" evidence="8">
    <location>
        <begin position="448"/>
        <end position="636"/>
    </location>
</feature>
<keyword evidence="4 6" id="KW-1133">Transmembrane helix</keyword>
<dbReference type="InterPro" id="IPR003838">
    <property type="entry name" value="ABC3_permease_C"/>
</dbReference>
<feature type="transmembrane region" description="Helical" evidence="6">
    <location>
        <begin position="682"/>
        <end position="706"/>
    </location>
</feature>
<feature type="transmembrane region" description="Helical" evidence="6">
    <location>
        <begin position="20"/>
        <end position="41"/>
    </location>
</feature>
<gene>
    <name evidence="9" type="ORF">BFS30_16090</name>
</gene>
<feature type="domain" description="MacB-like periplasmic core" evidence="8">
    <location>
        <begin position="21"/>
        <end position="197"/>
    </location>
</feature>
<dbReference type="InterPro" id="IPR025857">
    <property type="entry name" value="MacB_PCD"/>
</dbReference>
<keyword evidence="2" id="KW-1003">Cell membrane</keyword>
<evidence type="ECO:0000313" key="9">
    <source>
        <dbReference type="EMBL" id="AOM78566.1"/>
    </source>
</evidence>
<accession>A0A1D7QIR3</accession>
<dbReference type="InterPro" id="IPR050250">
    <property type="entry name" value="Macrolide_Exporter_MacB"/>
</dbReference>
<dbReference type="RefSeq" id="WP_069380231.1">
    <property type="nucleotide sequence ID" value="NZ_CP017141.1"/>
</dbReference>
<feature type="transmembrane region" description="Helical" evidence="6">
    <location>
        <begin position="343"/>
        <end position="370"/>
    </location>
</feature>
<dbReference type="GO" id="GO:0005886">
    <property type="term" value="C:plasma membrane"/>
    <property type="evidence" value="ECO:0007669"/>
    <property type="project" value="UniProtKB-SubCell"/>
</dbReference>
<evidence type="ECO:0000313" key="10">
    <source>
        <dbReference type="Proteomes" id="UP000094313"/>
    </source>
</evidence>
<proteinExistence type="predicted"/>
<dbReference type="OrthoDB" id="1451596at2"/>
<evidence type="ECO:0000259" key="7">
    <source>
        <dbReference type="Pfam" id="PF02687"/>
    </source>
</evidence>
<evidence type="ECO:0008006" key="11">
    <source>
        <dbReference type="Google" id="ProtNLM"/>
    </source>
</evidence>
<dbReference type="Pfam" id="PF02687">
    <property type="entry name" value="FtsX"/>
    <property type="match status" value="2"/>
</dbReference>
<protein>
    <recommendedName>
        <fullName evidence="11">ABC transport system permease protein</fullName>
    </recommendedName>
</protein>
<feature type="domain" description="ABC3 transporter permease C-terminal" evidence="7">
    <location>
        <begin position="304"/>
        <end position="420"/>
    </location>
</feature>
<reference evidence="9 10" key="1">
    <citation type="submission" date="2016-08" db="EMBL/GenBank/DDBJ databases">
        <authorList>
            <person name="Seilhamer J.J."/>
        </authorList>
    </citation>
    <scope>NUCLEOTIDE SEQUENCE [LARGE SCALE GENOMIC DNA]</scope>
    <source>
        <strain evidence="9 10">DX4</strain>
    </source>
</reference>
<feature type="transmembrane region" description="Helical" evidence="6">
    <location>
        <begin position="301"/>
        <end position="322"/>
    </location>
</feature>
<dbReference type="Proteomes" id="UP000094313">
    <property type="component" value="Chromosome"/>
</dbReference>
<dbReference type="PANTHER" id="PTHR30572">
    <property type="entry name" value="MEMBRANE COMPONENT OF TRANSPORTER-RELATED"/>
    <property type="match status" value="1"/>
</dbReference>
<feature type="transmembrane region" description="Helical" evidence="6">
    <location>
        <begin position="768"/>
        <end position="788"/>
    </location>
</feature>
<dbReference type="Pfam" id="PF12704">
    <property type="entry name" value="MacB_PCD"/>
    <property type="match status" value="2"/>
</dbReference>
<feature type="transmembrane region" description="Helical" evidence="6">
    <location>
        <begin position="390"/>
        <end position="416"/>
    </location>
</feature>
<keyword evidence="5 6" id="KW-0472">Membrane</keyword>
<dbReference type="PANTHER" id="PTHR30572:SF18">
    <property type="entry name" value="ABC-TYPE MACROLIDE FAMILY EXPORT SYSTEM PERMEASE COMPONENT 2"/>
    <property type="match status" value="1"/>
</dbReference>
<evidence type="ECO:0000256" key="4">
    <source>
        <dbReference type="ARBA" id="ARBA00022989"/>
    </source>
</evidence>
<keyword evidence="10" id="KW-1185">Reference proteome</keyword>
<evidence type="ECO:0000256" key="2">
    <source>
        <dbReference type="ARBA" id="ARBA00022475"/>
    </source>
</evidence>
<dbReference type="KEGG" id="psty:BFS30_16090"/>
<evidence type="ECO:0000256" key="6">
    <source>
        <dbReference type="SAM" id="Phobius"/>
    </source>
</evidence>
<evidence type="ECO:0000256" key="1">
    <source>
        <dbReference type="ARBA" id="ARBA00004651"/>
    </source>
</evidence>
<evidence type="ECO:0000259" key="8">
    <source>
        <dbReference type="Pfam" id="PF12704"/>
    </source>
</evidence>
<feature type="domain" description="ABC3 transporter permease C-terminal" evidence="7">
    <location>
        <begin position="684"/>
        <end position="793"/>
    </location>
</feature>
<sequence>MLKLNLKIAFRNLLKNKGYAVINVLGLVFGLTSFLLLLMYVNHEQDYDRWDSGLNNVYQLRERHDFFSSDARQHWQDEVDSKIAALLKKSIPQLRQVTKVAALGRNGTAIKTEHAEPVIMMDLVEVDSLFFKVFPHKFLKGSQKNAITEPNTIVLKESTAKKMFGTNDVLGKRIKVLRWHSDEGAFYQVKGVVADPITPESLPFSAALHSGEREKDPEGAGSTNYCKIYALAEGNIDTAALGRTLQKTYVDHKKSTLAALKISYNEYYKGGMFPGLKMVSLSQVHANPVLSKSWLEKVKPIVGLTVFLLLISIINFVNLATVQSVQRAKEVGIKKVLGVYKRSLLLQFLLEAAILSSLALVISIALTELLLPFFGRHFEIEMSFWDNSQLWSLVAQLGAVFIVVTLLSGFYPAFILSNCNPVDVLKGAYERGFKGVALRNGLLVLQFVIAVTFIIGIGVMALQNNYVTNKNPGFERGRLINLRISYQKDFAEKIRRIPGVKYVATTTQVMGNVFNVPREISYKGQDYKLNTVTVSMDALQALGAQLVSGRLFSNAYAQDTVNAVVLNEAAAKLLGGQMLGEQYELKSQEKKYNFQVVGVIKDYHNEGFDKEILPTVYKATSVGGTSSTNNLLVRFESEHYQHTISLIEKEWKKSYPDFPMAYVTAEDAFQNALKADQRFMEMVMVFSFISVALSLLGLFALAAFVSKRRTKEIAIRKILGASDLQIIRMLNRSFLLLVLFANVISWPIAYILTSRWLSGFAYRIEMPFFPFAVATLLSLTVALLTVSLQAKKAAVNDPVNALKYE</sequence>
<evidence type="ECO:0000256" key="5">
    <source>
        <dbReference type="ARBA" id="ARBA00023136"/>
    </source>
</evidence>
<name>A0A1D7QIR3_9SPHI</name>
<dbReference type="GO" id="GO:0022857">
    <property type="term" value="F:transmembrane transporter activity"/>
    <property type="evidence" value="ECO:0007669"/>
    <property type="project" value="TreeGrafter"/>
</dbReference>
<dbReference type="AlphaFoldDB" id="A0A1D7QIR3"/>
<keyword evidence="3 6" id="KW-0812">Transmembrane</keyword>
<comment type="subcellular location">
    <subcellularLocation>
        <location evidence="1">Cell membrane</location>
        <topology evidence="1">Multi-pass membrane protein</topology>
    </subcellularLocation>
</comment>
<dbReference type="EMBL" id="CP017141">
    <property type="protein sequence ID" value="AOM78566.1"/>
    <property type="molecule type" value="Genomic_DNA"/>
</dbReference>
<evidence type="ECO:0000256" key="3">
    <source>
        <dbReference type="ARBA" id="ARBA00022692"/>
    </source>
</evidence>
<feature type="transmembrane region" description="Helical" evidence="6">
    <location>
        <begin position="734"/>
        <end position="753"/>
    </location>
</feature>